<dbReference type="RefSeq" id="WP_082229889.1">
    <property type="nucleotide sequence ID" value="NZ_AOLR01000002.1"/>
</dbReference>
<protein>
    <submittedName>
        <fullName evidence="2">Transposase</fullName>
    </submittedName>
</protein>
<sequence>MPTSWVESSGVAVGWLPTYAPDLNPVEGIWSQTKYGELGNFTPHNVETLKSHVERSVAAKQDKTELLQDYIGAAGLELL</sequence>
<evidence type="ECO:0000259" key="1">
    <source>
        <dbReference type="Pfam" id="PF13358"/>
    </source>
</evidence>
<name>A0A8T8KCB6_9EURY</name>
<proteinExistence type="predicted"/>
<dbReference type="AlphaFoldDB" id="A0A8T8KCB6"/>
<dbReference type="OrthoDB" id="195008at2157"/>
<gene>
    <name evidence="2" type="ORF">KDQ40_02790</name>
</gene>
<reference evidence="2" key="1">
    <citation type="submission" date="2021-04" db="EMBL/GenBank/DDBJ databases">
        <title>Complete Genome sequence and Methylome Analysis of the Haloarchaeon Haloarcula sinaiiensis.</title>
        <authorList>
            <person name="Fomenkov A."/>
            <person name="DasSarma P."/>
            <person name="DasSarma S."/>
            <person name="Roberts R.J."/>
        </authorList>
    </citation>
    <scope>NUCLEOTIDE SEQUENCE</scope>
    <source>
        <strain evidence="2">ATCC 33800</strain>
    </source>
</reference>
<dbReference type="Pfam" id="PF13358">
    <property type="entry name" value="DDE_3"/>
    <property type="match status" value="1"/>
</dbReference>
<evidence type="ECO:0000313" key="2">
    <source>
        <dbReference type="EMBL" id="QUJ72698.1"/>
    </source>
</evidence>
<dbReference type="GO" id="GO:0003676">
    <property type="term" value="F:nucleic acid binding"/>
    <property type="evidence" value="ECO:0007669"/>
    <property type="project" value="InterPro"/>
</dbReference>
<dbReference type="InterPro" id="IPR036397">
    <property type="entry name" value="RNaseH_sf"/>
</dbReference>
<accession>A0A8T8KCB6</accession>
<organism evidence="2 3">
    <name type="scientific">Haloarcula marismortui ATCC 33800</name>
    <dbReference type="NCBI Taxonomy" id="662476"/>
    <lineage>
        <taxon>Archaea</taxon>
        <taxon>Methanobacteriati</taxon>
        <taxon>Methanobacteriota</taxon>
        <taxon>Stenosarchaea group</taxon>
        <taxon>Halobacteria</taxon>
        <taxon>Halobacteriales</taxon>
        <taxon>Haloarculaceae</taxon>
        <taxon>Haloarcula</taxon>
    </lineage>
</organism>
<feature type="domain" description="Tc1-like transposase DDE" evidence="1">
    <location>
        <begin position="5"/>
        <end position="39"/>
    </location>
</feature>
<dbReference type="KEGG" id="hsin:KDQ40_02790"/>
<dbReference type="GeneID" id="99616052"/>
<dbReference type="Proteomes" id="UP000682967">
    <property type="component" value="Chromosome"/>
</dbReference>
<dbReference type="Gene3D" id="3.30.420.10">
    <property type="entry name" value="Ribonuclease H-like superfamily/Ribonuclease H"/>
    <property type="match status" value="1"/>
</dbReference>
<evidence type="ECO:0000313" key="3">
    <source>
        <dbReference type="Proteomes" id="UP000682967"/>
    </source>
</evidence>
<dbReference type="EMBL" id="CP073366">
    <property type="protein sequence ID" value="QUJ72698.1"/>
    <property type="molecule type" value="Genomic_DNA"/>
</dbReference>
<dbReference type="InterPro" id="IPR038717">
    <property type="entry name" value="Tc1-like_DDE_dom"/>
</dbReference>